<dbReference type="SUPFAM" id="SSF48239">
    <property type="entry name" value="Terpenoid cyclases/Protein prenyltransferases"/>
    <property type="match status" value="1"/>
</dbReference>
<feature type="domain" description="Squalene cyclase C-terminal" evidence="4">
    <location>
        <begin position="127"/>
        <end position="193"/>
    </location>
</feature>
<evidence type="ECO:0000256" key="1">
    <source>
        <dbReference type="ARBA" id="ARBA00009755"/>
    </source>
</evidence>
<organism evidence="5 6">
    <name type="scientific">Tetrabaena socialis</name>
    <dbReference type="NCBI Taxonomy" id="47790"/>
    <lineage>
        <taxon>Eukaryota</taxon>
        <taxon>Viridiplantae</taxon>
        <taxon>Chlorophyta</taxon>
        <taxon>core chlorophytes</taxon>
        <taxon>Chlorophyceae</taxon>
        <taxon>CS clade</taxon>
        <taxon>Chlamydomonadales</taxon>
        <taxon>Tetrabaenaceae</taxon>
        <taxon>Tetrabaena</taxon>
    </lineage>
</organism>
<reference evidence="5 6" key="1">
    <citation type="journal article" date="2017" name="Mol. Biol. Evol.">
        <title>The 4-celled Tetrabaena socialis nuclear genome reveals the essential components for genetic control of cell number at the origin of multicellularity in the volvocine lineage.</title>
        <authorList>
            <person name="Featherston J."/>
            <person name="Arakaki Y."/>
            <person name="Hanschen E.R."/>
            <person name="Ferris P.J."/>
            <person name="Michod R.E."/>
            <person name="Olson B.J.S.C."/>
            <person name="Nozaki H."/>
            <person name="Durand P.M."/>
        </authorList>
    </citation>
    <scope>NUCLEOTIDE SEQUENCE [LARGE SCALE GENOMIC DNA]</scope>
    <source>
        <strain evidence="5 6">NIES-571</strain>
    </source>
</reference>
<gene>
    <name evidence="5" type="ORF">TSOC_000364</name>
</gene>
<evidence type="ECO:0000259" key="4">
    <source>
        <dbReference type="Pfam" id="PF13243"/>
    </source>
</evidence>
<dbReference type="Pfam" id="PF13243">
    <property type="entry name" value="SQHop_cyclase_C"/>
    <property type="match status" value="1"/>
</dbReference>
<comment type="similarity">
    <text evidence="1">Belongs to the terpene cyclase/mutase family.</text>
</comment>
<keyword evidence="2" id="KW-0677">Repeat</keyword>
<feature type="compositionally biased region" description="Polar residues" evidence="3">
    <location>
        <begin position="49"/>
        <end position="69"/>
    </location>
</feature>
<evidence type="ECO:0000256" key="2">
    <source>
        <dbReference type="ARBA" id="ARBA00022737"/>
    </source>
</evidence>
<dbReference type="GO" id="GO:0016866">
    <property type="term" value="F:intramolecular transferase activity"/>
    <property type="evidence" value="ECO:0007669"/>
    <property type="project" value="InterPro"/>
</dbReference>
<comment type="caution">
    <text evidence="5">The sequence shown here is derived from an EMBL/GenBank/DDBJ whole genome shotgun (WGS) entry which is preliminary data.</text>
</comment>
<dbReference type="InterPro" id="IPR032696">
    <property type="entry name" value="SQ_cyclase_C"/>
</dbReference>
<dbReference type="OrthoDB" id="1717038at2759"/>
<name>A0A2J8AJL4_9CHLO</name>
<evidence type="ECO:0000313" key="5">
    <source>
        <dbReference type="EMBL" id="PNH12704.1"/>
    </source>
</evidence>
<keyword evidence="6" id="KW-1185">Reference proteome</keyword>
<sequence>MPVVMRCSTSAWTCGQQGAPFHSPPTLGSRTTPPAPTCFRPASNCGLMSATSRPSGRSTLVTPPMTSSKLMKDRSRASSLRPMRNPWLVLHSRWREVMRSRQSRGRAVVPATAAAVAWGGRVYSQLEGDSHVVNTAWAMLTLMSAGHHTVDPAPLHAGARFLLRRQQPSGDWPQQHISGVFNRNCMITYANYSLTPARHTYLGCSASITTCGALASSTTTGVPAFVTTLSPTRT</sequence>
<dbReference type="AlphaFoldDB" id="A0A2J8AJL4"/>
<evidence type="ECO:0000256" key="3">
    <source>
        <dbReference type="SAM" id="MobiDB-lite"/>
    </source>
</evidence>
<dbReference type="Proteomes" id="UP000236333">
    <property type="component" value="Unassembled WGS sequence"/>
</dbReference>
<dbReference type="InterPro" id="IPR018333">
    <property type="entry name" value="Squalene_cyclase"/>
</dbReference>
<dbReference type="EMBL" id="PGGS01000005">
    <property type="protein sequence ID" value="PNH12704.1"/>
    <property type="molecule type" value="Genomic_DNA"/>
</dbReference>
<dbReference type="InterPro" id="IPR008930">
    <property type="entry name" value="Terpenoid_cyclase/PrenylTrfase"/>
</dbReference>
<proteinExistence type="inferred from homology"/>
<protein>
    <submittedName>
        <fullName evidence="5">Cycloartenol synthase</fullName>
    </submittedName>
</protein>
<feature type="region of interest" description="Disordered" evidence="3">
    <location>
        <begin position="49"/>
        <end position="77"/>
    </location>
</feature>
<dbReference type="PANTHER" id="PTHR11764:SF20">
    <property type="entry name" value="LANOSTEROL SYNTHASE"/>
    <property type="match status" value="1"/>
</dbReference>
<dbReference type="GO" id="GO:0005811">
    <property type="term" value="C:lipid droplet"/>
    <property type="evidence" value="ECO:0007669"/>
    <property type="project" value="InterPro"/>
</dbReference>
<dbReference type="PANTHER" id="PTHR11764">
    <property type="entry name" value="TERPENE CYCLASE/MUTASE FAMILY MEMBER"/>
    <property type="match status" value="1"/>
</dbReference>
<evidence type="ECO:0000313" key="6">
    <source>
        <dbReference type="Proteomes" id="UP000236333"/>
    </source>
</evidence>
<dbReference type="GO" id="GO:0016104">
    <property type="term" value="P:triterpenoid biosynthetic process"/>
    <property type="evidence" value="ECO:0007669"/>
    <property type="project" value="InterPro"/>
</dbReference>
<accession>A0A2J8AJL4</accession>
<dbReference type="Gene3D" id="1.50.10.20">
    <property type="match status" value="1"/>
</dbReference>